<evidence type="ECO:0000256" key="2">
    <source>
        <dbReference type="SAM" id="Phobius"/>
    </source>
</evidence>
<evidence type="ECO:0008006" key="5">
    <source>
        <dbReference type="Google" id="ProtNLM"/>
    </source>
</evidence>
<dbReference type="Proteomes" id="UP000198571">
    <property type="component" value="Unassembled WGS sequence"/>
</dbReference>
<keyword evidence="2" id="KW-0812">Transmembrane</keyword>
<accession>A0A1H9X7Y0</accession>
<keyword evidence="4" id="KW-1185">Reference proteome</keyword>
<evidence type="ECO:0000256" key="1">
    <source>
        <dbReference type="SAM" id="MobiDB-lite"/>
    </source>
</evidence>
<feature type="compositionally biased region" description="Basic and acidic residues" evidence="1">
    <location>
        <begin position="303"/>
        <end position="329"/>
    </location>
</feature>
<keyword evidence="2" id="KW-0472">Membrane</keyword>
<feature type="region of interest" description="Disordered" evidence="1">
    <location>
        <begin position="289"/>
        <end position="336"/>
    </location>
</feature>
<dbReference type="RefSeq" id="WP_093056108.1">
    <property type="nucleotide sequence ID" value="NZ_FOGT01000028.1"/>
</dbReference>
<keyword evidence="2" id="KW-1133">Transmembrane helix</keyword>
<feature type="transmembrane region" description="Helical" evidence="2">
    <location>
        <begin position="265"/>
        <end position="284"/>
    </location>
</feature>
<evidence type="ECO:0000313" key="3">
    <source>
        <dbReference type="EMBL" id="SES42179.1"/>
    </source>
</evidence>
<reference evidence="4" key="1">
    <citation type="submission" date="2016-10" db="EMBL/GenBank/DDBJ databases">
        <authorList>
            <person name="Varghese N."/>
            <person name="Submissions S."/>
        </authorList>
    </citation>
    <scope>NUCLEOTIDE SEQUENCE [LARGE SCALE GENOMIC DNA]</scope>
    <source>
        <strain evidence="4">S9</strain>
    </source>
</reference>
<sequence>MKKTKAYSLAMLWTMISGFFFLPWNGAAKAEEMDPALAYKELVIQVMPQYAEPEGWEQGKPAVLVGQHGILTNESDEEFEGEIRVAVPVNEPSFELSLVGYFNEDNTVTDVEASLDEETGELVWSPGESLEEGDTYRYVIEYFFAPSAEGEQKQFSYSYDLGLPAETFNLLFVEPYGAENFTLSEEPDRETEMLGGPVHAFDREPAEPGTSFDLEVSYDKEDTMTTLEVLESQTPPDDDVHAQFRDDAAPEAAGSGGSPLIDTESAVMISLSIIIAGIFVFFGLRSRGKTAPTPANTKPRSKSKPDEIDTKALRQKLIRGEIDEETYRKERSKRSS</sequence>
<organism evidence="3 4">
    <name type="scientific">Salipaludibacillus aurantiacus</name>
    <dbReference type="NCBI Taxonomy" id="1601833"/>
    <lineage>
        <taxon>Bacteria</taxon>
        <taxon>Bacillati</taxon>
        <taxon>Bacillota</taxon>
        <taxon>Bacilli</taxon>
        <taxon>Bacillales</taxon>
        <taxon>Bacillaceae</taxon>
    </lineage>
</organism>
<dbReference type="EMBL" id="FOGT01000028">
    <property type="protein sequence ID" value="SES42179.1"/>
    <property type="molecule type" value="Genomic_DNA"/>
</dbReference>
<dbReference type="OrthoDB" id="2790201at2"/>
<gene>
    <name evidence="3" type="ORF">SAMN05518684_12821</name>
</gene>
<dbReference type="STRING" id="1601833.SAMN05518684_12821"/>
<protein>
    <recommendedName>
        <fullName evidence="5">Short C-terminal domain-containing protein</fullName>
    </recommendedName>
</protein>
<dbReference type="AlphaFoldDB" id="A0A1H9X7Y0"/>
<proteinExistence type="predicted"/>
<evidence type="ECO:0000313" key="4">
    <source>
        <dbReference type="Proteomes" id="UP000198571"/>
    </source>
</evidence>
<name>A0A1H9X7Y0_9BACI</name>